<dbReference type="Pfam" id="PF02508">
    <property type="entry name" value="Rnf-Nqr"/>
    <property type="match status" value="1"/>
</dbReference>
<comment type="similarity">
    <text evidence="8">Belongs to the NqrDE/RnfAE family.</text>
</comment>
<keyword evidence="7 8" id="KW-0472">Membrane</keyword>
<evidence type="ECO:0000313" key="10">
    <source>
        <dbReference type="Proteomes" id="UP000216312"/>
    </source>
</evidence>
<evidence type="ECO:0000256" key="3">
    <source>
        <dbReference type="ARBA" id="ARBA00022692"/>
    </source>
</evidence>
<dbReference type="EC" id="7.-.-.-" evidence="8"/>
<dbReference type="NCBIfam" id="TIGR01943">
    <property type="entry name" value="rnfA"/>
    <property type="match status" value="1"/>
</dbReference>
<dbReference type="PIRSF" id="PIRSF006102">
    <property type="entry name" value="NQR_DE"/>
    <property type="match status" value="1"/>
</dbReference>
<reference evidence="10" key="1">
    <citation type="submission" date="2017-07" db="EMBL/GenBank/DDBJ databases">
        <title>Novel pathways for hydrocarbon cycling and metabolic interdependencies in hydrothermal sediment communities.</title>
        <authorList>
            <person name="Dombrowski N."/>
            <person name="Seitz K."/>
            <person name="Teske A."/>
            <person name="Baker B."/>
        </authorList>
    </citation>
    <scope>NUCLEOTIDE SEQUENCE [LARGE SCALE GENOMIC DNA]</scope>
</reference>
<evidence type="ECO:0000256" key="1">
    <source>
        <dbReference type="ARBA" id="ARBA00004127"/>
    </source>
</evidence>
<keyword evidence="5 8" id="KW-0249">Electron transport</keyword>
<comment type="subunit">
    <text evidence="8">The complex is composed of six subunits: RnfA, RnfB, RnfC, RnfD, RnfE and RnfG.</text>
</comment>
<dbReference type="GO" id="GO:0012505">
    <property type="term" value="C:endomembrane system"/>
    <property type="evidence" value="ECO:0007669"/>
    <property type="project" value="UniProtKB-SubCell"/>
</dbReference>
<evidence type="ECO:0000256" key="7">
    <source>
        <dbReference type="ARBA" id="ARBA00023136"/>
    </source>
</evidence>
<organism evidence="9 10">
    <name type="scientific">candidate division WOR-3 bacterium 4484_18</name>
    <dbReference type="NCBI Taxonomy" id="2020626"/>
    <lineage>
        <taxon>Bacteria</taxon>
        <taxon>Bacteria division WOR-3</taxon>
    </lineage>
</organism>
<comment type="caution">
    <text evidence="9">The sequence shown here is derived from an EMBL/GenBank/DDBJ whole genome shotgun (WGS) entry which is preliminary data.</text>
</comment>
<keyword evidence="2 8" id="KW-0813">Transport</keyword>
<evidence type="ECO:0000256" key="6">
    <source>
        <dbReference type="ARBA" id="ARBA00022989"/>
    </source>
</evidence>
<dbReference type="InterPro" id="IPR011293">
    <property type="entry name" value="Ion_transpt_RnfA/RsxA"/>
</dbReference>
<feature type="transmembrane region" description="Helical" evidence="8">
    <location>
        <begin position="70"/>
        <end position="93"/>
    </location>
</feature>
<feature type="transmembrane region" description="Helical" evidence="8">
    <location>
        <begin position="131"/>
        <end position="152"/>
    </location>
</feature>
<sequence length="196" mass="21552">MQHNLLLILFSALLVNNIVLMRFLGLCPYLGVSRRLDTAGGMAAAVFFVMLLATWITWPIYHYVLQPWHLVFLRTAAFILVIASLVQFIEILLKRIAPALYTALGIYLPLITTNCAILGVTFIVINENYNFIEATVFAIGTALGFALALLLMAGIRERLELASIPEVLKGAPIVFIMASLMSLAFLGFAGFMGLSL</sequence>
<feature type="transmembrane region" description="Helical" evidence="8">
    <location>
        <begin position="173"/>
        <end position="194"/>
    </location>
</feature>
<dbReference type="GO" id="GO:0022900">
    <property type="term" value="P:electron transport chain"/>
    <property type="evidence" value="ECO:0007669"/>
    <property type="project" value="UniProtKB-UniRule"/>
</dbReference>
<dbReference type="Proteomes" id="UP000216312">
    <property type="component" value="Unassembled WGS sequence"/>
</dbReference>
<keyword evidence="3 8" id="KW-0812">Transmembrane</keyword>
<dbReference type="AlphaFoldDB" id="A0A257LUQ8"/>
<dbReference type="InterPro" id="IPR050133">
    <property type="entry name" value="NqrDE/RnfAE_oxidrdctase"/>
</dbReference>
<gene>
    <name evidence="8" type="primary">rnfA</name>
    <name evidence="9" type="ORF">CGW93_01895</name>
</gene>
<keyword evidence="4 8" id="KW-1278">Translocase</keyword>
<feature type="transmembrane region" description="Helical" evidence="8">
    <location>
        <begin position="39"/>
        <end position="58"/>
    </location>
</feature>
<evidence type="ECO:0000313" key="9">
    <source>
        <dbReference type="EMBL" id="OYV03219.1"/>
    </source>
</evidence>
<name>A0A257LUQ8_UNCW3</name>
<dbReference type="HAMAP" id="MF_00459">
    <property type="entry name" value="RsxA_RnfA"/>
    <property type="match status" value="1"/>
</dbReference>
<keyword evidence="6 8" id="KW-1133">Transmembrane helix</keyword>
<evidence type="ECO:0000256" key="8">
    <source>
        <dbReference type="HAMAP-Rule" id="MF_00459"/>
    </source>
</evidence>
<comment type="function">
    <text evidence="8">Part of a membrane-bound complex that couples electron transfer with translocation of ions across the membrane.</text>
</comment>
<feature type="transmembrane region" description="Helical" evidence="8">
    <location>
        <begin position="100"/>
        <end position="125"/>
    </location>
</feature>
<comment type="subcellular location">
    <subcellularLocation>
        <location evidence="8">Cell membrane</location>
        <topology evidence="8">Multi-pass membrane protein</topology>
    </subcellularLocation>
    <subcellularLocation>
        <location evidence="1">Endomembrane system</location>
        <topology evidence="1">Multi-pass membrane protein</topology>
    </subcellularLocation>
</comment>
<dbReference type="PANTHER" id="PTHR30335:SF0">
    <property type="entry name" value="ION-TRANSLOCATING OXIDOREDUCTASE COMPLEX SUBUNIT A"/>
    <property type="match status" value="1"/>
</dbReference>
<dbReference type="GO" id="GO:0005886">
    <property type="term" value="C:plasma membrane"/>
    <property type="evidence" value="ECO:0007669"/>
    <property type="project" value="UniProtKB-SubCell"/>
</dbReference>
<proteinExistence type="inferred from homology"/>
<dbReference type="InterPro" id="IPR003667">
    <property type="entry name" value="NqrDE/RnfAE"/>
</dbReference>
<keyword evidence="8" id="KW-1003">Cell membrane</keyword>
<feature type="transmembrane region" description="Helical" evidence="8">
    <location>
        <begin position="6"/>
        <end position="27"/>
    </location>
</feature>
<evidence type="ECO:0000256" key="5">
    <source>
        <dbReference type="ARBA" id="ARBA00022982"/>
    </source>
</evidence>
<protein>
    <recommendedName>
        <fullName evidence="8">Ion-translocating oxidoreductase complex subunit A</fullName>
        <ecNumber evidence="8">7.-.-.-</ecNumber>
    </recommendedName>
    <alternativeName>
        <fullName evidence="8">Rnf electron transport complex subunit A</fullName>
    </alternativeName>
</protein>
<dbReference type="PANTHER" id="PTHR30335">
    <property type="entry name" value="INTEGRAL MEMBRANE PROTEIN OF SOXR-REDUCING COMPLEX"/>
    <property type="match status" value="1"/>
</dbReference>
<accession>A0A257LUQ8</accession>
<evidence type="ECO:0000256" key="4">
    <source>
        <dbReference type="ARBA" id="ARBA00022967"/>
    </source>
</evidence>
<dbReference type="EMBL" id="NMUJ01000015">
    <property type="protein sequence ID" value="OYV03219.1"/>
    <property type="molecule type" value="Genomic_DNA"/>
</dbReference>
<evidence type="ECO:0000256" key="2">
    <source>
        <dbReference type="ARBA" id="ARBA00022448"/>
    </source>
</evidence>